<reference evidence="7 8" key="1">
    <citation type="journal article" date="2014" name="Int. J. Syst. Evol. Microbiol.">
        <title>Complete genome sequence of Corynebacterium casei LMG S-19264T (=DSM 44701T), isolated from a smear-ripened cheese.</title>
        <authorList>
            <consortium name="US DOE Joint Genome Institute (JGI-PGF)"/>
            <person name="Walter F."/>
            <person name="Albersmeier A."/>
            <person name="Kalinowski J."/>
            <person name="Ruckert C."/>
        </authorList>
    </citation>
    <scope>NUCLEOTIDE SEQUENCE [LARGE SCALE GENOMIC DNA]</scope>
    <source>
        <strain evidence="7 8">CGMCC 1.15358</strain>
    </source>
</reference>
<keyword evidence="2 5" id="KW-0812">Transmembrane</keyword>
<evidence type="ECO:0000313" key="7">
    <source>
        <dbReference type="EMBL" id="GGD50506.1"/>
    </source>
</evidence>
<accession>A0A917DMY5</accession>
<feature type="transmembrane region" description="Helical" evidence="5">
    <location>
        <begin position="16"/>
        <end position="36"/>
    </location>
</feature>
<evidence type="ECO:0000256" key="1">
    <source>
        <dbReference type="ARBA" id="ARBA00004141"/>
    </source>
</evidence>
<keyword evidence="8" id="KW-1185">Reference proteome</keyword>
<sequence>MFDWRSASEWQRLFKYYQAGIVNTAFGYGLFALFVWLGLNIFVAQIVSHVMGMTFNYFTYSRYAFAGHKASRVNFIVSYGLNYLVNLAVLWGFDQFIDSPYLAGALTVLIASVINYFVLKRFVFTAQEAA</sequence>
<dbReference type="EMBL" id="BMIO01000008">
    <property type="protein sequence ID" value="GGD50506.1"/>
    <property type="molecule type" value="Genomic_DNA"/>
</dbReference>
<evidence type="ECO:0000256" key="3">
    <source>
        <dbReference type="ARBA" id="ARBA00022989"/>
    </source>
</evidence>
<dbReference type="Pfam" id="PF04138">
    <property type="entry name" value="GtrA_DPMS_TM"/>
    <property type="match status" value="1"/>
</dbReference>
<feature type="domain" description="GtrA/DPMS transmembrane" evidence="6">
    <location>
        <begin position="15"/>
        <end position="124"/>
    </location>
</feature>
<organism evidence="7 8">
    <name type="scientific">Croceicoccus pelagius</name>
    <dbReference type="NCBI Taxonomy" id="1703341"/>
    <lineage>
        <taxon>Bacteria</taxon>
        <taxon>Pseudomonadati</taxon>
        <taxon>Pseudomonadota</taxon>
        <taxon>Alphaproteobacteria</taxon>
        <taxon>Sphingomonadales</taxon>
        <taxon>Erythrobacteraceae</taxon>
        <taxon>Croceicoccus</taxon>
    </lineage>
</organism>
<evidence type="ECO:0000256" key="4">
    <source>
        <dbReference type="ARBA" id="ARBA00023136"/>
    </source>
</evidence>
<dbReference type="InterPro" id="IPR007267">
    <property type="entry name" value="GtrA_DPMS_TM"/>
</dbReference>
<comment type="subcellular location">
    <subcellularLocation>
        <location evidence="1">Membrane</location>
        <topology evidence="1">Multi-pass membrane protein</topology>
    </subcellularLocation>
</comment>
<feature type="transmembrane region" description="Helical" evidence="5">
    <location>
        <begin position="72"/>
        <end position="93"/>
    </location>
</feature>
<dbReference type="Proteomes" id="UP000598997">
    <property type="component" value="Unassembled WGS sequence"/>
</dbReference>
<evidence type="ECO:0000256" key="5">
    <source>
        <dbReference type="SAM" id="Phobius"/>
    </source>
</evidence>
<dbReference type="OrthoDB" id="9798374at2"/>
<dbReference type="GO" id="GO:0000271">
    <property type="term" value="P:polysaccharide biosynthetic process"/>
    <property type="evidence" value="ECO:0007669"/>
    <property type="project" value="InterPro"/>
</dbReference>
<dbReference type="AlphaFoldDB" id="A0A917DMY5"/>
<gene>
    <name evidence="7" type="ORF">GCM10010989_25860</name>
</gene>
<evidence type="ECO:0000313" key="8">
    <source>
        <dbReference type="Proteomes" id="UP000598997"/>
    </source>
</evidence>
<dbReference type="RefSeq" id="WP_066763651.1">
    <property type="nucleotide sequence ID" value="NZ_BMIO01000008.1"/>
</dbReference>
<dbReference type="GO" id="GO:0016020">
    <property type="term" value="C:membrane"/>
    <property type="evidence" value="ECO:0007669"/>
    <property type="project" value="UniProtKB-SubCell"/>
</dbReference>
<feature type="transmembrane region" description="Helical" evidence="5">
    <location>
        <begin position="99"/>
        <end position="119"/>
    </location>
</feature>
<name>A0A917DMY5_9SPHN</name>
<proteinExistence type="predicted"/>
<protein>
    <recommendedName>
        <fullName evidence="6">GtrA/DPMS transmembrane domain-containing protein</fullName>
    </recommendedName>
</protein>
<evidence type="ECO:0000259" key="6">
    <source>
        <dbReference type="Pfam" id="PF04138"/>
    </source>
</evidence>
<keyword evidence="3 5" id="KW-1133">Transmembrane helix</keyword>
<comment type="caution">
    <text evidence="7">The sequence shown here is derived from an EMBL/GenBank/DDBJ whole genome shotgun (WGS) entry which is preliminary data.</text>
</comment>
<feature type="transmembrane region" description="Helical" evidence="5">
    <location>
        <begin position="42"/>
        <end position="60"/>
    </location>
</feature>
<keyword evidence="4 5" id="KW-0472">Membrane</keyword>
<evidence type="ECO:0000256" key="2">
    <source>
        <dbReference type="ARBA" id="ARBA00022692"/>
    </source>
</evidence>